<keyword evidence="1" id="KW-0560">Oxidoreductase</keyword>
<dbReference type="Gene3D" id="3.50.50.60">
    <property type="entry name" value="FAD/NAD(P)-binding domain"/>
    <property type="match status" value="1"/>
</dbReference>
<dbReference type="PANTHER" id="PTHR43539">
    <property type="entry name" value="FLAVIN-BINDING MONOOXYGENASE-LIKE PROTEIN (AFU_ORTHOLOGUE AFUA_4G09220)"/>
    <property type="match status" value="1"/>
</dbReference>
<organism evidence="2 3">
    <name type="scientific">Coniophora puteana (strain RWD-64-598)</name>
    <name type="common">Brown rot fungus</name>
    <dbReference type="NCBI Taxonomy" id="741705"/>
    <lineage>
        <taxon>Eukaryota</taxon>
        <taxon>Fungi</taxon>
        <taxon>Dikarya</taxon>
        <taxon>Basidiomycota</taxon>
        <taxon>Agaricomycotina</taxon>
        <taxon>Agaricomycetes</taxon>
        <taxon>Agaricomycetidae</taxon>
        <taxon>Boletales</taxon>
        <taxon>Coniophorineae</taxon>
        <taxon>Coniophoraceae</taxon>
        <taxon>Coniophora</taxon>
    </lineage>
</organism>
<dbReference type="KEGG" id="cput:CONPUDRAFT_169830"/>
<dbReference type="Pfam" id="PF13738">
    <property type="entry name" value="Pyr_redox_3"/>
    <property type="match status" value="1"/>
</dbReference>
<dbReference type="OrthoDB" id="74360at2759"/>
<dbReference type="Proteomes" id="UP000053558">
    <property type="component" value="Unassembled WGS sequence"/>
</dbReference>
<dbReference type="PANTHER" id="PTHR43539:SF68">
    <property type="entry name" value="FLAVIN-BINDING MONOOXYGENASE-LIKE PROTEIN (AFU_ORTHOLOGUE AFUA_4G09220)"/>
    <property type="match status" value="1"/>
</dbReference>
<dbReference type="PRINTS" id="PR00411">
    <property type="entry name" value="PNDRDTASEI"/>
</dbReference>
<proteinExistence type="predicted"/>
<accession>A0A5M3M6H6</accession>
<dbReference type="GeneID" id="19206337"/>
<dbReference type="InterPro" id="IPR050982">
    <property type="entry name" value="Auxin_biosynth/cation_transpt"/>
</dbReference>
<evidence type="ECO:0000313" key="2">
    <source>
        <dbReference type="EMBL" id="EIW74952.1"/>
    </source>
</evidence>
<dbReference type="SUPFAM" id="SSF51905">
    <property type="entry name" value="FAD/NAD(P)-binding domain"/>
    <property type="match status" value="1"/>
</dbReference>
<dbReference type="InterPro" id="IPR036188">
    <property type="entry name" value="FAD/NAD-bd_sf"/>
</dbReference>
<gene>
    <name evidence="2" type="ORF">CONPUDRAFT_169830</name>
</gene>
<reference evidence="3" key="1">
    <citation type="journal article" date="2012" name="Science">
        <title>The Paleozoic origin of enzymatic lignin decomposition reconstructed from 31 fungal genomes.</title>
        <authorList>
            <person name="Floudas D."/>
            <person name="Binder M."/>
            <person name="Riley R."/>
            <person name="Barry K."/>
            <person name="Blanchette R.A."/>
            <person name="Henrissat B."/>
            <person name="Martinez A.T."/>
            <person name="Otillar R."/>
            <person name="Spatafora J.W."/>
            <person name="Yadav J.S."/>
            <person name="Aerts A."/>
            <person name="Benoit I."/>
            <person name="Boyd A."/>
            <person name="Carlson A."/>
            <person name="Copeland A."/>
            <person name="Coutinho P.M."/>
            <person name="de Vries R.P."/>
            <person name="Ferreira P."/>
            <person name="Findley K."/>
            <person name="Foster B."/>
            <person name="Gaskell J."/>
            <person name="Glotzer D."/>
            <person name="Gorecki P."/>
            <person name="Heitman J."/>
            <person name="Hesse C."/>
            <person name="Hori C."/>
            <person name="Igarashi K."/>
            <person name="Jurgens J.A."/>
            <person name="Kallen N."/>
            <person name="Kersten P."/>
            <person name="Kohler A."/>
            <person name="Kuees U."/>
            <person name="Kumar T.K.A."/>
            <person name="Kuo A."/>
            <person name="LaButti K."/>
            <person name="Larrondo L.F."/>
            <person name="Lindquist E."/>
            <person name="Ling A."/>
            <person name="Lombard V."/>
            <person name="Lucas S."/>
            <person name="Lundell T."/>
            <person name="Martin R."/>
            <person name="McLaughlin D.J."/>
            <person name="Morgenstern I."/>
            <person name="Morin E."/>
            <person name="Murat C."/>
            <person name="Nagy L.G."/>
            <person name="Nolan M."/>
            <person name="Ohm R.A."/>
            <person name="Patyshakuliyeva A."/>
            <person name="Rokas A."/>
            <person name="Ruiz-Duenas F.J."/>
            <person name="Sabat G."/>
            <person name="Salamov A."/>
            <person name="Samejima M."/>
            <person name="Schmutz J."/>
            <person name="Slot J.C."/>
            <person name="St John F."/>
            <person name="Stenlid J."/>
            <person name="Sun H."/>
            <person name="Sun S."/>
            <person name="Syed K."/>
            <person name="Tsang A."/>
            <person name="Wiebenga A."/>
            <person name="Young D."/>
            <person name="Pisabarro A."/>
            <person name="Eastwood D.C."/>
            <person name="Martin F."/>
            <person name="Cullen D."/>
            <person name="Grigoriev I.V."/>
            <person name="Hibbett D.S."/>
        </authorList>
    </citation>
    <scope>NUCLEOTIDE SEQUENCE [LARGE SCALE GENOMIC DNA]</scope>
    <source>
        <strain evidence="3">RWD-64-598 SS2</strain>
    </source>
</reference>
<dbReference type="EMBL" id="JH711590">
    <property type="protein sequence ID" value="EIW74952.1"/>
    <property type="molecule type" value="Genomic_DNA"/>
</dbReference>
<keyword evidence="3" id="KW-1185">Reference proteome</keyword>
<comment type="caution">
    <text evidence="2">The sequence shown here is derived from an EMBL/GenBank/DDBJ whole genome shotgun (WGS) entry which is preliminary data.</text>
</comment>
<dbReference type="GO" id="GO:0004497">
    <property type="term" value="F:monooxygenase activity"/>
    <property type="evidence" value="ECO:0007669"/>
    <property type="project" value="TreeGrafter"/>
</dbReference>
<name>A0A5M3M6H6_CONPW</name>
<evidence type="ECO:0000313" key="3">
    <source>
        <dbReference type="Proteomes" id="UP000053558"/>
    </source>
</evidence>
<protein>
    <submittedName>
        <fullName evidence="2">FAD/NAD(P)-binding domain-containing protein</fullName>
    </submittedName>
</protein>
<dbReference type="GO" id="GO:0050660">
    <property type="term" value="F:flavin adenine dinucleotide binding"/>
    <property type="evidence" value="ECO:0007669"/>
    <property type="project" value="TreeGrafter"/>
</dbReference>
<sequence>MITKGVDANQIATEWLAGLDKAASAGDVEQFTQCFLPDGWLRDILCFSWDFRSIESRTGIASYLIETLAGSTRLAAVGLHDLTLDTSSTLKPSAFPIPGAEGALGIQGAFRFTLRDPAARGRGFFRLVPSQEGYKALAVYTAMHELVGHEEPTERPRGIPLDATRMTTWEEDRAAEVQAIEDDLTVLIVGGGQCGLMAAARFRRMGIHALIIEKTPRVGDVWRNRYPTLSLHIPAHPSSFLYQSYPKNFPEYIGRTKLADFMESYAIQQEITIWTSSIIQSNTVPVFDPEMKRWTVVVNRAGNNVTLNPKHLILAMGSGKPHIIRLPGQEKFKGEVYHSDFHLGAKKYRGKKAVVIGAGNACADMCQDFVSNGAASTTLVQRSATCLTSLKTSTAQITGNYPEGCDLVDADLFANSLPPRLAVKLSAARIGEVKKADAELHQGLRDKGFELTWKHKGVEAGTLLFIYEKFAGSTLLDTGIGNLIVDGHVSVKQGVEPSHFEENAIVFNDGSKLDADVVVLCTGNQPIMSNIEALMGPEISAKIGAVWGLDGAGELRRAWRPTGQQGLWIFPGGFGHARYYCRFLALQIQAELLGVKEPTPGYPVA</sequence>
<dbReference type="RefSeq" id="XP_007775005.1">
    <property type="nucleotide sequence ID" value="XM_007776815.1"/>
</dbReference>
<evidence type="ECO:0000256" key="1">
    <source>
        <dbReference type="ARBA" id="ARBA00023002"/>
    </source>
</evidence>
<dbReference type="AlphaFoldDB" id="A0A5M3M6H6"/>